<dbReference type="Proteomes" id="UP000774326">
    <property type="component" value="Unassembled WGS sequence"/>
</dbReference>
<dbReference type="AlphaFoldDB" id="A0A9P8QAR1"/>
<evidence type="ECO:0000313" key="2">
    <source>
        <dbReference type="Proteomes" id="UP000774326"/>
    </source>
</evidence>
<comment type="caution">
    <text evidence="1">The sequence shown here is derived from an EMBL/GenBank/DDBJ whole genome shotgun (WGS) entry which is preliminary data.</text>
</comment>
<dbReference type="EMBL" id="JAEUBG010001689">
    <property type="protein sequence ID" value="KAH3686009.1"/>
    <property type="molecule type" value="Genomic_DNA"/>
</dbReference>
<organism evidence="1 2">
    <name type="scientific">Wickerhamomyces pijperi</name>
    <name type="common">Yeast</name>
    <name type="synonym">Pichia pijperi</name>
    <dbReference type="NCBI Taxonomy" id="599730"/>
    <lineage>
        <taxon>Eukaryota</taxon>
        <taxon>Fungi</taxon>
        <taxon>Dikarya</taxon>
        <taxon>Ascomycota</taxon>
        <taxon>Saccharomycotina</taxon>
        <taxon>Saccharomycetes</taxon>
        <taxon>Phaffomycetales</taxon>
        <taxon>Wickerhamomycetaceae</taxon>
        <taxon>Wickerhamomyces</taxon>
    </lineage>
</organism>
<gene>
    <name evidence="1" type="ORF">WICPIJ_003009</name>
</gene>
<reference evidence="1" key="1">
    <citation type="journal article" date="2021" name="Open Biol.">
        <title>Shared evolutionary footprints suggest mitochondrial oxidative damage underlies multiple complex I losses in fungi.</title>
        <authorList>
            <person name="Schikora-Tamarit M.A."/>
            <person name="Marcet-Houben M."/>
            <person name="Nosek J."/>
            <person name="Gabaldon T."/>
        </authorList>
    </citation>
    <scope>NUCLEOTIDE SEQUENCE</scope>
    <source>
        <strain evidence="1">CBS2887</strain>
    </source>
</reference>
<proteinExistence type="predicted"/>
<protein>
    <submittedName>
        <fullName evidence="1">Uncharacterized protein</fullName>
    </submittedName>
</protein>
<accession>A0A9P8QAR1</accession>
<sequence length="140" mass="15942">MVDNVQLRGRNSVMEIVQILEDLIGEDPRTGPIHNIVTCIFTFNLVQLSLLQLLQCDFSDLSDQFPQRRMPNLGHNSPLTKLDSFSIIDIPILTIRVSFNTNDQPSGVSLIVNRRVRGHPCIHWFQRHRIDVGVDPTTSK</sequence>
<reference evidence="1" key="2">
    <citation type="submission" date="2021-01" db="EMBL/GenBank/DDBJ databases">
        <authorList>
            <person name="Schikora-Tamarit M.A."/>
        </authorList>
    </citation>
    <scope>NUCLEOTIDE SEQUENCE</scope>
    <source>
        <strain evidence="1">CBS2887</strain>
    </source>
</reference>
<name>A0A9P8QAR1_WICPI</name>
<keyword evidence="2" id="KW-1185">Reference proteome</keyword>
<evidence type="ECO:0000313" key="1">
    <source>
        <dbReference type="EMBL" id="KAH3686009.1"/>
    </source>
</evidence>